<feature type="region of interest" description="Disordered" evidence="1">
    <location>
        <begin position="1"/>
        <end position="22"/>
    </location>
</feature>
<accession>A0ABN8Y4Z2</accession>
<evidence type="ECO:0000313" key="2">
    <source>
        <dbReference type="EMBL" id="CAI9155511.1"/>
    </source>
</evidence>
<name>A0ABN8Y4Z2_RANTA</name>
<protein>
    <submittedName>
        <fullName evidence="2">Uncharacterized protein</fullName>
    </submittedName>
</protein>
<dbReference type="EMBL" id="OX459948">
    <property type="protein sequence ID" value="CAI9155511.1"/>
    <property type="molecule type" value="Genomic_DNA"/>
</dbReference>
<reference evidence="2" key="1">
    <citation type="submission" date="2023-04" db="EMBL/GenBank/DDBJ databases">
        <authorList>
            <consortium name="ELIXIR-Norway"/>
        </authorList>
    </citation>
    <scope>NUCLEOTIDE SEQUENCE [LARGE SCALE GENOMIC DNA]</scope>
</reference>
<evidence type="ECO:0000313" key="3">
    <source>
        <dbReference type="Proteomes" id="UP001176941"/>
    </source>
</evidence>
<feature type="compositionally biased region" description="Basic residues" evidence="1">
    <location>
        <begin position="1"/>
        <end position="10"/>
    </location>
</feature>
<dbReference type="Proteomes" id="UP001176941">
    <property type="component" value="Chromosome 12"/>
</dbReference>
<organism evidence="2 3">
    <name type="scientific">Rangifer tarandus platyrhynchus</name>
    <name type="common">Svalbard reindeer</name>
    <dbReference type="NCBI Taxonomy" id="3082113"/>
    <lineage>
        <taxon>Eukaryota</taxon>
        <taxon>Metazoa</taxon>
        <taxon>Chordata</taxon>
        <taxon>Craniata</taxon>
        <taxon>Vertebrata</taxon>
        <taxon>Euteleostomi</taxon>
        <taxon>Mammalia</taxon>
        <taxon>Eutheria</taxon>
        <taxon>Laurasiatheria</taxon>
        <taxon>Artiodactyla</taxon>
        <taxon>Ruminantia</taxon>
        <taxon>Pecora</taxon>
        <taxon>Cervidae</taxon>
        <taxon>Odocoileinae</taxon>
        <taxon>Rangifer</taxon>
    </lineage>
</organism>
<gene>
    <name evidence="2" type="ORF">MRATA1EN1_LOCUS4473</name>
</gene>
<evidence type="ECO:0000256" key="1">
    <source>
        <dbReference type="SAM" id="MobiDB-lite"/>
    </source>
</evidence>
<sequence length="217" mass="24841">MARREVRPRRGRGELASDEAESGAAAWTFFGWNGQLEEELLLQGPPALSEVLEYVNYDCWNKEPEKWHNEPSFSHPISAPSGERERSVLPRHVPSLLTRRGSSFRWKMRRRQTPVGMATHFPKASDLKKFVEGAELDVKKGRDQSLRETIWKQGSVSWKKRGGLCGFSLRVGWPQWTDEKYKGHVLGPEGDVEQVKLRGWRGSEDLTSSVCQQPRQV</sequence>
<proteinExistence type="predicted"/>
<keyword evidence="3" id="KW-1185">Reference proteome</keyword>